<dbReference type="PANTHER" id="PTHR14074">
    <property type="entry name" value="HELICASE WITH DEATH DOMAIN-RELATED"/>
    <property type="match status" value="1"/>
</dbReference>
<dbReference type="InterPro" id="IPR027417">
    <property type="entry name" value="P-loop_NTPase"/>
</dbReference>
<comment type="caution">
    <text evidence="2">The sequence shown here is derived from an EMBL/GenBank/DDBJ whole genome shotgun (WGS) entry which is preliminary data.</text>
</comment>
<dbReference type="PANTHER" id="PTHR14074:SF16">
    <property type="entry name" value="ANTIVIRAL INNATE IMMUNE RESPONSE RECEPTOR RIG-I"/>
    <property type="match status" value="1"/>
</dbReference>
<dbReference type="SMART" id="SM00487">
    <property type="entry name" value="DEXDc"/>
    <property type="match status" value="1"/>
</dbReference>
<dbReference type="Gene3D" id="3.40.50.300">
    <property type="entry name" value="P-loop containing nucleotide triphosphate hydrolases"/>
    <property type="match status" value="1"/>
</dbReference>
<dbReference type="GO" id="GO:0005524">
    <property type="term" value="F:ATP binding"/>
    <property type="evidence" value="ECO:0007669"/>
    <property type="project" value="InterPro"/>
</dbReference>
<reference evidence="2" key="1">
    <citation type="submission" date="2018-11" db="EMBL/GenBank/DDBJ databases">
        <authorList>
            <consortium name="Pathogen Informatics"/>
        </authorList>
    </citation>
    <scope>NUCLEOTIDE SEQUENCE</scope>
</reference>
<dbReference type="Pfam" id="PF00270">
    <property type="entry name" value="DEAD"/>
    <property type="match status" value="1"/>
</dbReference>
<protein>
    <recommendedName>
        <fullName evidence="1">Helicase ATP-binding domain-containing protein</fullName>
    </recommendedName>
</protein>
<feature type="domain" description="Helicase ATP-binding" evidence="1">
    <location>
        <begin position="13"/>
        <end position="207"/>
    </location>
</feature>
<evidence type="ECO:0000313" key="3">
    <source>
        <dbReference type="Proteomes" id="UP000784294"/>
    </source>
</evidence>
<dbReference type="InterPro" id="IPR011545">
    <property type="entry name" value="DEAD/DEAH_box_helicase_dom"/>
</dbReference>
<accession>A0A3S4ZYF3</accession>
<dbReference type="GO" id="GO:0003676">
    <property type="term" value="F:nucleic acid binding"/>
    <property type="evidence" value="ECO:0007669"/>
    <property type="project" value="InterPro"/>
</dbReference>
<name>A0A3S4ZYF3_9PLAT</name>
<dbReference type="OrthoDB" id="6267905at2759"/>
<dbReference type="EMBL" id="CAAALY010058931">
    <property type="protein sequence ID" value="VEL22895.1"/>
    <property type="molecule type" value="Genomic_DNA"/>
</dbReference>
<dbReference type="InterPro" id="IPR051363">
    <property type="entry name" value="RLR_Helicase"/>
</dbReference>
<dbReference type="SUPFAM" id="SSF52540">
    <property type="entry name" value="P-loop containing nucleoside triphosphate hydrolases"/>
    <property type="match status" value="1"/>
</dbReference>
<dbReference type="InterPro" id="IPR014001">
    <property type="entry name" value="Helicase_ATP-bd"/>
</dbReference>
<dbReference type="PROSITE" id="PS51192">
    <property type="entry name" value="HELICASE_ATP_BIND_1"/>
    <property type="match status" value="1"/>
</dbReference>
<organism evidence="2 3">
    <name type="scientific">Protopolystoma xenopodis</name>
    <dbReference type="NCBI Taxonomy" id="117903"/>
    <lineage>
        <taxon>Eukaryota</taxon>
        <taxon>Metazoa</taxon>
        <taxon>Spiralia</taxon>
        <taxon>Lophotrochozoa</taxon>
        <taxon>Platyhelminthes</taxon>
        <taxon>Monogenea</taxon>
        <taxon>Polyopisthocotylea</taxon>
        <taxon>Polystomatidea</taxon>
        <taxon>Polystomatidae</taxon>
        <taxon>Protopolystoma</taxon>
    </lineage>
</organism>
<evidence type="ECO:0000313" key="2">
    <source>
        <dbReference type="EMBL" id="VEL22895.1"/>
    </source>
</evidence>
<dbReference type="AlphaFoldDB" id="A0A3S4ZYF3"/>
<sequence length="269" mass="30304">MLPDSARPYQVELSCVAERENVIVKLGTGLGKTFIAIMAIKFHLPITYVPLSEGGRRILFIVRTVMLAHQQTDYLRRHLPLQADQIGCLHGRMSKEDIIDLWDIDIWRARLEKSRVIVITAGALRDALNHNKLSMGHLEMLVFDECHHVDPNKCSDYTDICQHLSKFRSGCWRSDGSAGPKVLGLTASVINNVKDVSHVRNCVSKLERTMRCRLITSTSESIALHQGKLTEKVVSLSETCSSSQAFTNFSHAEYQEVFDILDKGQLAMR</sequence>
<gene>
    <name evidence="2" type="ORF">PXEA_LOCUS16335</name>
</gene>
<evidence type="ECO:0000259" key="1">
    <source>
        <dbReference type="PROSITE" id="PS51192"/>
    </source>
</evidence>
<keyword evidence="3" id="KW-1185">Reference proteome</keyword>
<dbReference type="Proteomes" id="UP000784294">
    <property type="component" value="Unassembled WGS sequence"/>
</dbReference>
<proteinExistence type="predicted"/>
<dbReference type="GO" id="GO:0005737">
    <property type="term" value="C:cytoplasm"/>
    <property type="evidence" value="ECO:0007669"/>
    <property type="project" value="TreeGrafter"/>
</dbReference>